<reference evidence="5" key="1">
    <citation type="journal article" date="2013" name="Nature">
        <title>Draft genome of the wheat A-genome progenitor Triticum urartu.</title>
        <authorList>
            <person name="Ling H.Q."/>
            <person name="Zhao S."/>
            <person name="Liu D."/>
            <person name="Wang J."/>
            <person name="Sun H."/>
            <person name="Zhang C."/>
            <person name="Fan H."/>
            <person name="Li D."/>
            <person name="Dong L."/>
            <person name="Tao Y."/>
            <person name="Gao C."/>
            <person name="Wu H."/>
            <person name="Li Y."/>
            <person name="Cui Y."/>
            <person name="Guo X."/>
            <person name="Zheng S."/>
            <person name="Wang B."/>
            <person name="Yu K."/>
            <person name="Liang Q."/>
            <person name="Yang W."/>
            <person name="Lou X."/>
            <person name="Chen J."/>
            <person name="Feng M."/>
            <person name="Jian J."/>
            <person name="Zhang X."/>
            <person name="Luo G."/>
            <person name="Jiang Y."/>
            <person name="Liu J."/>
            <person name="Wang Z."/>
            <person name="Sha Y."/>
            <person name="Zhang B."/>
            <person name="Wu H."/>
            <person name="Tang D."/>
            <person name="Shen Q."/>
            <person name="Xue P."/>
            <person name="Zou S."/>
            <person name="Wang X."/>
            <person name="Liu X."/>
            <person name="Wang F."/>
            <person name="Yang Y."/>
            <person name="An X."/>
            <person name="Dong Z."/>
            <person name="Zhang K."/>
            <person name="Zhang X."/>
            <person name="Luo M.C."/>
            <person name="Dvorak J."/>
            <person name="Tong Y."/>
            <person name="Wang J."/>
            <person name="Yang H."/>
            <person name="Li Z."/>
            <person name="Wang D."/>
            <person name="Zhang A."/>
            <person name="Wang J."/>
        </authorList>
    </citation>
    <scope>NUCLEOTIDE SEQUENCE</scope>
    <source>
        <strain evidence="5">cv. G1812</strain>
    </source>
</reference>
<organism evidence="4 5">
    <name type="scientific">Triticum urartu</name>
    <name type="common">Red wild einkorn</name>
    <name type="synonym">Crithodium urartu</name>
    <dbReference type="NCBI Taxonomy" id="4572"/>
    <lineage>
        <taxon>Eukaryota</taxon>
        <taxon>Viridiplantae</taxon>
        <taxon>Streptophyta</taxon>
        <taxon>Embryophyta</taxon>
        <taxon>Tracheophyta</taxon>
        <taxon>Spermatophyta</taxon>
        <taxon>Magnoliopsida</taxon>
        <taxon>Liliopsida</taxon>
        <taxon>Poales</taxon>
        <taxon>Poaceae</taxon>
        <taxon>BOP clade</taxon>
        <taxon>Pooideae</taxon>
        <taxon>Triticodae</taxon>
        <taxon>Triticeae</taxon>
        <taxon>Triticinae</taxon>
        <taxon>Triticum</taxon>
    </lineage>
</organism>
<dbReference type="AlphaFoldDB" id="A0A8R7P2R1"/>
<accession>A0A8R7P2R1</accession>
<evidence type="ECO:0000313" key="4">
    <source>
        <dbReference type="EnsemblPlants" id="TuG1812G0100001705.01.T02"/>
    </source>
</evidence>
<evidence type="ECO:0000313" key="5">
    <source>
        <dbReference type="Proteomes" id="UP000015106"/>
    </source>
</evidence>
<sequence length="95" mass="11285">MKGTQGSQLRKSRSWWWDSHISPENSKWLSENLQEMEMQVKETLGLVEEEGESSAEKAEVYWQERPVLVAHIKKFYRMYRTLAERAKAKNSIRLL</sequence>
<comment type="similarity">
    <text evidence="2">Belongs to the NET family.</text>
</comment>
<evidence type="ECO:0000256" key="1">
    <source>
        <dbReference type="ARBA" id="ARBA00023054"/>
    </source>
</evidence>
<dbReference type="Gramene" id="TuG1812G0100001705.01.T02">
    <property type="protein sequence ID" value="TuG1812G0100001705.01.T02"/>
    <property type="gene ID" value="TuG1812G0100001705.01"/>
</dbReference>
<dbReference type="GO" id="GO:0003779">
    <property type="term" value="F:actin binding"/>
    <property type="evidence" value="ECO:0007669"/>
    <property type="project" value="InterPro"/>
</dbReference>
<reference evidence="4" key="3">
    <citation type="submission" date="2022-06" db="UniProtKB">
        <authorList>
            <consortium name="EnsemblPlants"/>
        </authorList>
    </citation>
    <scope>IDENTIFICATION</scope>
</reference>
<dbReference type="EnsemblPlants" id="TuG1812G0100001705.01.T02">
    <property type="protein sequence ID" value="TuG1812G0100001705.01.T02"/>
    <property type="gene ID" value="TuG1812G0100001705.01"/>
</dbReference>
<dbReference type="Proteomes" id="UP000015106">
    <property type="component" value="Chromosome 1"/>
</dbReference>
<feature type="domain" description="NAB" evidence="3">
    <location>
        <begin position="13"/>
        <end position="93"/>
    </location>
</feature>
<protein>
    <recommendedName>
        <fullName evidence="3">NAB domain-containing protein</fullName>
    </recommendedName>
</protein>
<evidence type="ECO:0000259" key="3">
    <source>
        <dbReference type="PROSITE" id="PS51774"/>
    </source>
</evidence>
<keyword evidence="1" id="KW-0175">Coiled coil</keyword>
<dbReference type="InterPro" id="IPR051861">
    <property type="entry name" value="NET_actin-binding_domain"/>
</dbReference>
<reference evidence="4" key="2">
    <citation type="submission" date="2018-03" db="EMBL/GenBank/DDBJ databases">
        <title>The Triticum urartu genome reveals the dynamic nature of wheat genome evolution.</title>
        <authorList>
            <person name="Ling H."/>
            <person name="Ma B."/>
            <person name="Shi X."/>
            <person name="Liu H."/>
            <person name="Dong L."/>
            <person name="Sun H."/>
            <person name="Cao Y."/>
            <person name="Gao Q."/>
            <person name="Zheng S."/>
            <person name="Li Y."/>
            <person name="Yu Y."/>
            <person name="Du H."/>
            <person name="Qi M."/>
            <person name="Li Y."/>
            <person name="Yu H."/>
            <person name="Cui Y."/>
            <person name="Wang N."/>
            <person name="Chen C."/>
            <person name="Wu H."/>
            <person name="Zhao Y."/>
            <person name="Zhang J."/>
            <person name="Li Y."/>
            <person name="Zhou W."/>
            <person name="Zhang B."/>
            <person name="Hu W."/>
            <person name="Eijk M."/>
            <person name="Tang J."/>
            <person name="Witsenboer H."/>
            <person name="Zhao S."/>
            <person name="Li Z."/>
            <person name="Zhang A."/>
            <person name="Wang D."/>
            <person name="Liang C."/>
        </authorList>
    </citation>
    <scope>NUCLEOTIDE SEQUENCE [LARGE SCALE GENOMIC DNA]</scope>
    <source>
        <strain evidence="4">cv. G1812</strain>
    </source>
</reference>
<keyword evidence="5" id="KW-1185">Reference proteome</keyword>
<dbReference type="PANTHER" id="PTHR32258:SF11">
    <property type="entry name" value="OS05G0168800 PROTEIN"/>
    <property type="match status" value="1"/>
</dbReference>
<dbReference type="Pfam" id="PF07765">
    <property type="entry name" value="KIP1"/>
    <property type="match status" value="1"/>
</dbReference>
<dbReference type="InterPro" id="IPR011684">
    <property type="entry name" value="NAB"/>
</dbReference>
<name>A0A8R7P2R1_TRIUA</name>
<gene>
    <name evidence="4" type="primary">LOC125555252</name>
</gene>
<evidence type="ECO:0000256" key="2">
    <source>
        <dbReference type="ARBA" id="ARBA00038006"/>
    </source>
</evidence>
<dbReference type="PANTHER" id="PTHR32258">
    <property type="entry name" value="PROTEIN NETWORKED 4A"/>
    <property type="match status" value="1"/>
</dbReference>
<dbReference type="GO" id="GO:0005774">
    <property type="term" value="C:vacuolar membrane"/>
    <property type="evidence" value="ECO:0007669"/>
    <property type="project" value="TreeGrafter"/>
</dbReference>
<proteinExistence type="inferred from homology"/>
<dbReference type="PROSITE" id="PS51774">
    <property type="entry name" value="NAB"/>
    <property type="match status" value="1"/>
</dbReference>